<feature type="coiled-coil region" evidence="1">
    <location>
        <begin position="3"/>
        <end position="37"/>
    </location>
</feature>
<dbReference type="InterPro" id="IPR006869">
    <property type="entry name" value="DUF547"/>
</dbReference>
<evidence type="ECO:0008006" key="6">
    <source>
        <dbReference type="Google" id="ProtNLM"/>
    </source>
</evidence>
<gene>
    <name evidence="4" type="ORF">M5K25_001125</name>
</gene>
<keyword evidence="5" id="KW-1185">Reference proteome</keyword>
<feature type="domain" description="Ternary complex factor MIP1 leucine-zipper" evidence="3">
    <location>
        <begin position="13"/>
        <end position="98"/>
    </location>
</feature>
<keyword evidence="1" id="KW-0175">Coiled coil</keyword>
<name>A0ABD0WAV9_DENTH</name>
<evidence type="ECO:0000313" key="5">
    <source>
        <dbReference type="Proteomes" id="UP001552299"/>
    </source>
</evidence>
<sequence>MKFEEFLMQREEVNQKRLELEAEVAHLQEVLENEQKLNTVLHRVLHGSFVCHSCLSSSSSSSVSSQVQILIGEIAKVEEEIIYLERKVDEIKLNLHQEKKYKKECQQLQWEQKLQRHHIKEEGSHGLLIEQSPNMEIINQIPINERNTWLQLVAEAKSLHYKKISDNEADENTDKFQQPYQIQGFRNEETYRGAPNKLSEQLIKILVSIFKKLIVPQAHLECEATTAPKLNISCIRSKSFMPKHLTSSRAPIIFQGTQIQDPYSILPDGDIGPYKKFIQLTTSTLDLNRIVLCLPAIEKLRFLIHKLTVVELHFLSYKQRLPFWINIYNASIMNAFLQHGLPTSPGKLLKLLNKAAFNVGGIVLNALAIEHFILRCSSDVKNGTVDEKEAQLRHTYGLGYPEPNITFALCRGSCSSPALRVYTADNVVNELERAKVEFLEASICITSKKKIVIPKLLEWHMLDFADDIESLIEWIYSQLPRSSSLKRSMMEWLSSDNRTSLSKMVEIKPYNAEFRYLLSNY</sequence>
<dbReference type="Pfam" id="PF14389">
    <property type="entry name" value="Lzipper-MIP1"/>
    <property type="match status" value="1"/>
</dbReference>
<dbReference type="EMBL" id="JANQDX010000001">
    <property type="protein sequence ID" value="KAL0929181.1"/>
    <property type="molecule type" value="Genomic_DNA"/>
</dbReference>
<organism evidence="4 5">
    <name type="scientific">Dendrobium thyrsiflorum</name>
    <name type="common">Pinecone-like raceme dendrobium</name>
    <name type="synonym">Orchid</name>
    <dbReference type="NCBI Taxonomy" id="117978"/>
    <lineage>
        <taxon>Eukaryota</taxon>
        <taxon>Viridiplantae</taxon>
        <taxon>Streptophyta</taxon>
        <taxon>Embryophyta</taxon>
        <taxon>Tracheophyta</taxon>
        <taxon>Spermatophyta</taxon>
        <taxon>Magnoliopsida</taxon>
        <taxon>Liliopsida</taxon>
        <taxon>Asparagales</taxon>
        <taxon>Orchidaceae</taxon>
        <taxon>Epidendroideae</taxon>
        <taxon>Malaxideae</taxon>
        <taxon>Dendrobiinae</taxon>
        <taxon>Dendrobium</taxon>
    </lineage>
</organism>
<accession>A0ABD0WAV9</accession>
<evidence type="ECO:0000259" key="2">
    <source>
        <dbReference type="Pfam" id="PF04784"/>
    </source>
</evidence>
<dbReference type="AlphaFoldDB" id="A0ABD0WAV9"/>
<evidence type="ECO:0000259" key="3">
    <source>
        <dbReference type="Pfam" id="PF14389"/>
    </source>
</evidence>
<dbReference type="Pfam" id="PF04784">
    <property type="entry name" value="DUF547"/>
    <property type="match status" value="1"/>
</dbReference>
<proteinExistence type="predicted"/>
<comment type="caution">
    <text evidence="4">The sequence shown here is derived from an EMBL/GenBank/DDBJ whole genome shotgun (WGS) entry which is preliminary data.</text>
</comment>
<dbReference type="InterPro" id="IPR025757">
    <property type="entry name" value="MIP1_Leuzipper"/>
</dbReference>
<evidence type="ECO:0000256" key="1">
    <source>
        <dbReference type="SAM" id="Coils"/>
    </source>
</evidence>
<dbReference type="PANTHER" id="PTHR46248">
    <property type="entry name" value="EXPRESSED PROTEIN"/>
    <property type="match status" value="1"/>
</dbReference>
<evidence type="ECO:0000313" key="4">
    <source>
        <dbReference type="EMBL" id="KAL0929181.1"/>
    </source>
</evidence>
<dbReference type="Proteomes" id="UP001552299">
    <property type="component" value="Unassembled WGS sequence"/>
</dbReference>
<dbReference type="PANTHER" id="PTHR46248:SF4">
    <property type="entry name" value="OS01G0147800 PROTEIN"/>
    <property type="match status" value="1"/>
</dbReference>
<feature type="domain" description="DUF547" evidence="2">
    <location>
        <begin position="314"/>
        <end position="439"/>
    </location>
</feature>
<reference evidence="4 5" key="1">
    <citation type="journal article" date="2024" name="Plant Biotechnol. J.">
        <title>Dendrobium thyrsiflorum genome and its molecular insights into genes involved in important horticultural traits.</title>
        <authorList>
            <person name="Chen B."/>
            <person name="Wang J.Y."/>
            <person name="Zheng P.J."/>
            <person name="Li K.L."/>
            <person name="Liang Y.M."/>
            <person name="Chen X.F."/>
            <person name="Zhang C."/>
            <person name="Zhao X."/>
            <person name="He X."/>
            <person name="Zhang G.Q."/>
            <person name="Liu Z.J."/>
            <person name="Xu Q."/>
        </authorList>
    </citation>
    <scope>NUCLEOTIDE SEQUENCE [LARGE SCALE GENOMIC DNA]</scope>
    <source>
        <strain evidence="4">GZMU011</strain>
    </source>
</reference>
<protein>
    <recommendedName>
        <fullName evidence="6">DUF547 domain-containing protein</fullName>
    </recommendedName>
</protein>